<keyword evidence="3" id="KW-1185">Reference proteome</keyword>
<feature type="compositionally biased region" description="Polar residues" evidence="1">
    <location>
        <begin position="47"/>
        <end position="63"/>
    </location>
</feature>
<organism evidence="2 3">
    <name type="scientific">Rubus argutus</name>
    <name type="common">Southern blackberry</name>
    <dbReference type="NCBI Taxonomy" id="59490"/>
    <lineage>
        <taxon>Eukaryota</taxon>
        <taxon>Viridiplantae</taxon>
        <taxon>Streptophyta</taxon>
        <taxon>Embryophyta</taxon>
        <taxon>Tracheophyta</taxon>
        <taxon>Spermatophyta</taxon>
        <taxon>Magnoliopsida</taxon>
        <taxon>eudicotyledons</taxon>
        <taxon>Gunneridae</taxon>
        <taxon>Pentapetalae</taxon>
        <taxon>rosids</taxon>
        <taxon>fabids</taxon>
        <taxon>Rosales</taxon>
        <taxon>Rosaceae</taxon>
        <taxon>Rosoideae</taxon>
        <taxon>Rosoideae incertae sedis</taxon>
        <taxon>Rubus</taxon>
    </lineage>
</organism>
<dbReference type="EMBL" id="JBEDUW010000007">
    <property type="protein sequence ID" value="KAK9911065.1"/>
    <property type="molecule type" value="Genomic_DNA"/>
</dbReference>
<dbReference type="PANTHER" id="PTHR10535">
    <property type="entry name" value="DNA-DIRECTED RNA POLYMERASES I, II, AND III SUBUNIT RPABC1"/>
    <property type="match status" value="1"/>
</dbReference>
<dbReference type="SUPFAM" id="SSF53036">
    <property type="entry name" value="Eukaryotic RPB5 N-terminal domain"/>
    <property type="match status" value="1"/>
</dbReference>
<dbReference type="GO" id="GO:0042797">
    <property type="term" value="P:tRNA transcription by RNA polymerase III"/>
    <property type="evidence" value="ECO:0007669"/>
    <property type="project" value="TreeGrafter"/>
</dbReference>
<evidence type="ECO:0000256" key="1">
    <source>
        <dbReference type="SAM" id="MobiDB-lite"/>
    </source>
</evidence>
<comment type="caution">
    <text evidence="2">The sequence shown here is derived from an EMBL/GenBank/DDBJ whole genome shotgun (WGS) entry which is preliminary data.</text>
</comment>
<dbReference type="PANTHER" id="PTHR10535:SF0">
    <property type="entry name" value="DNA-DIRECTED RNA POLYMERASES I, II, AND III SUBUNIT RPABC1"/>
    <property type="match status" value="1"/>
</dbReference>
<sequence>MSSIHSSNMEDPKPSHPASNCWFFSLTNQRWSQDNEEFHQTDESGECDQSNLRRSTKSSPFAKTSISEMGSKYHLEIFQEAELLVNIKEHVLVHEHRVLTNDEKKTLLKR</sequence>
<dbReference type="GO" id="GO:0006366">
    <property type="term" value="P:transcription by RNA polymerase II"/>
    <property type="evidence" value="ECO:0007669"/>
    <property type="project" value="TreeGrafter"/>
</dbReference>
<dbReference type="InterPro" id="IPR036710">
    <property type="entry name" value="RNA_pol_Rpb5_N_sf"/>
</dbReference>
<dbReference type="GO" id="GO:0005666">
    <property type="term" value="C:RNA polymerase III complex"/>
    <property type="evidence" value="ECO:0007669"/>
    <property type="project" value="TreeGrafter"/>
</dbReference>
<dbReference type="GO" id="GO:0005736">
    <property type="term" value="C:RNA polymerase I complex"/>
    <property type="evidence" value="ECO:0007669"/>
    <property type="project" value="TreeGrafter"/>
</dbReference>
<dbReference type="AlphaFoldDB" id="A0AAW1VX60"/>
<evidence type="ECO:0000313" key="3">
    <source>
        <dbReference type="Proteomes" id="UP001457282"/>
    </source>
</evidence>
<protein>
    <submittedName>
        <fullName evidence="2">Uncharacterized protein</fullName>
    </submittedName>
</protein>
<gene>
    <name evidence="2" type="ORF">M0R45_034989</name>
</gene>
<dbReference type="InterPro" id="IPR014381">
    <property type="entry name" value="Arch_Rpo5/euc_Rpb5"/>
</dbReference>
<dbReference type="GO" id="GO:0006362">
    <property type="term" value="P:transcription elongation by RNA polymerase I"/>
    <property type="evidence" value="ECO:0007669"/>
    <property type="project" value="TreeGrafter"/>
</dbReference>
<dbReference type="GO" id="GO:0003677">
    <property type="term" value="F:DNA binding"/>
    <property type="evidence" value="ECO:0007669"/>
    <property type="project" value="InterPro"/>
</dbReference>
<dbReference type="Proteomes" id="UP001457282">
    <property type="component" value="Unassembled WGS sequence"/>
</dbReference>
<dbReference type="GO" id="GO:0003899">
    <property type="term" value="F:DNA-directed RNA polymerase activity"/>
    <property type="evidence" value="ECO:0007669"/>
    <property type="project" value="InterPro"/>
</dbReference>
<name>A0AAW1VX60_RUBAR</name>
<feature type="region of interest" description="Disordered" evidence="1">
    <location>
        <begin position="34"/>
        <end position="63"/>
    </location>
</feature>
<dbReference type="GO" id="GO:0005665">
    <property type="term" value="C:RNA polymerase II, core complex"/>
    <property type="evidence" value="ECO:0007669"/>
    <property type="project" value="TreeGrafter"/>
</dbReference>
<reference evidence="2 3" key="1">
    <citation type="journal article" date="2023" name="G3 (Bethesda)">
        <title>A chromosome-length genome assembly and annotation of blackberry (Rubus argutus, cv. 'Hillquist').</title>
        <authorList>
            <person name="Bruna T."/>
            <person name="Aryal R."/>
            <person name="Dudchenko O."/>
            <person name="Sargent D.J."/>
            <person name="Mead D."/>
            <person name="Buti M."/>
            <person name="Cavallini A."/>
            <person name="Hytonen T."/>
            <person name="Andres J."/>
            <person name="Pham M."/>
            <person name="Weisz D."/>
            <person name="Mascagni F."/>
            <person name="Usai G."/>
            <person name="Natali L."/>
            <person name="Bassil N."/>
            <person name="Fernandez G.E."/>
            <person name="Lomsadze A."/>
            <person name="Armour M."/>
            <person name="Olukolu B."/>
            <person name="Poorten T."/>
            <person name="Britton C."/>
            <person name="Davik J."/>
            <person name="Ashrafi H."/>
            <person name="Aiden E.L."/>
            <person name="Borodovsky M."/>
            <person name="Worthington M."/>
        </authorList>
    </citation>
    <scope>NUCLEOTIDE SEQUENCE [LARGE SCALE GENOMIC DNA]</scope>
    <source>
        <strain evidence="2">PI 553951</strain>
    </source>
</reference>
<accession>A0AAW1VX60</accession>
<proteinExistence type="predicted"/>
<evidence type="ECO:0000313" key="2">
    <source>
        <dbReference type="EMBL" id="KAK9911065.1"/>
    </source>
</evidence>